<accession>A0ABV2HPN9</accession>
<gene>
    <name evidence="3" type="ORF">ABID26_001945</name>
</gene>
<dbReference type="InterPro" id="IPR046087">
    <property type="entry name" value="DUF6105"/>
</dbReference>
<keyword evidence="4" id="KW-1185">Reference proteome</keyword>
<evidence type="ECO:0000313" key="3">
    <source>
        <dbReference type="EMBL" id="MET3592557.1"/>
    </source>
</evidence>
<reference evidence="3 4" key="1">
    <citation type="submission" date="2024-06" db="EMBL/GenBank/DDBJ databases">
        <title>Genomic Encyclopedia of Type Strains, Phase IV (KMG-IV): sequencing the most valuable type-strain genomes for metagenomic binning, comparative biology and taxonomic classification.</title>
        <authorList>
            <person name="Goeker M."/>
        </authorList>
    </citation>
    <scope>NUCLEOTIDE SEQUENCE [LARGE SCALE GENOMIC DNA]</scope>
    <source>
        <strain evidence="3 4">DSM 29846</strain>
    </source>
</reference>
<keyword evidence="2" id="KW-0472">Membrane</keyword>
<feature type="transmembrane region" description="Helical" evidence="2">
    <location>
        <begin position="55"/>
        <end position="77"/>
    </location>
</feature>
<evidence type="ECO:0000313" key="4">
    <source>
        <dbReference type="Proteomes" id="UP001549036"/>
    </source>
</evidence>
<dbReference type="RefSeq" id="WP_126100445.1">
    <property type="nucleotide sequence ID" value="NZ_JBEPLM010000003.1"/>
</dbReference>
<keyword evidence="2" id="KW-0812">Transmembrane</keyword>
<keyword evidence="2" id="KW-1133">Transmembrane helix</keyword>
<sequence length="113" mass="12970">MRALFVFWAAPLVLFWGWFFLSLNDMNFGYVMLSRQLHDLVFQLYGQMLGIDPAIIPGMVARACVFDSFLLAGLVAFRRRRQIAEWVRRRREGPVNPDRLGRATEVGPGLPAE</sequence>
<feature type="region of interest" description="Disordered" evidence="1">
    <location>
        <begin position="94"/>
        <end position="113"/>
    </location>
</feature>
<protein>
    <submittedName>
        <fullName evidence="3">Uncharacterized protein</fullName>
    </submittedName>
</protein>
<dbReference type="Pfam" id="PF19600">
    <property type="entry name" value="DUF6105"/>
    <property type="match status" value="1"/>
</dbReference>
<evidence type="ECO:0000256" key="1">
    <source>
        <dbReference type="SAM" id="MobiDB-lite"/>
    </source>
</evidence>
<dbReference type="Proteomes" id="UP001549036">
    <property type="component" value="Unassembled WGS sequence"/>
</dbReference>
<organism evidence="3 4">
    <name type="scientific">Mesorhizobium shonense</name>
    <dbReference type="NCBI Taxonomy" id="1209948"/>
    <lineage>
        <taxon>Bacteria</taxon>
        <taxon>Pseudomonadati</taxon>
        <taxon>Pseudomonadota</taxon>
        <taxon>Alphaproteobacteria</taxon>
        <taxon>Hyphomicrobiales</taxon>
        <taxon>Phyllobacteriaceae</taxon>
        <taxon>Mesorhizobium</taxon>
    </lineage>
</organism>
<comment type="caution">
    <text evidence="3">The sequence shown here is derived from an EMBL/GenBank/DDBJ whole genome shotgun (WGS) entry which is preliminary data.</text>
</comment>
<proteinExistence type="predicted"/>
<name>A0ABV2HPN9_9HYPH</name>
<dbReference type="EMBL" id="JBEPLM010000003">
    <property type="protein sequence ID" value="MET3592557.1"/>
    <property type="molecule type" value="Genomic_DNA"/>
</dbReference>
<evidence type="ECO:0000256" key="2">
    <source>
        <dbReference type="SAM" id="Phobius"/>
    </source>
</evidence>